<feature type="compositionally biased region" description="Polar residues" evidence="1">
    <location>
        <begin position="427"/>
        <end position="441"/>
    </location>
</feature>
<feature type="domain" description="Single-strand DNA deaminase toxin A-like C-terminal" evidence="2">
    <location>
        <begin position="194"/>
        <end position="256"/>
    </location>
</feature>
<dbReference type="EMBL" id="NCSJ02000387">
    <property type="protein sequence ID" value="RFU24924.1"/>
    <property type="molecule type" value="Genomic_DNA"/>
</dbReference>
<dbReference type="Pfam" id="PF24120">
    <property type="entry name" value="SsdA_C"/>
    <property type="match status" value="1"/>
</dbReference>
<dbReference type="AlphaFoldDB" id="A0A3E2GUS0"/>
<name>A0A3E2GUS0_SCYLI</name>
<evidence type="ECO:0000256" key="1">
    <source>
        <dbReference type="SAM" id="MobiDB-lite"/>
    </source>
</evidence>
<comment type="caution">
    <text evidence="3">The sequence shown here is derived from an EMBL/GenBank/DDBJ whole genome shotgun (WGS) entry which is preliminary data.</text>
</comment>
<proteinExistence type="predicted"/>
<feature type="non-terminal residue" evidence="3">
    <location>
        <position position="456"/>
    </location>
</feature>
<reference evidence="3 4" key="1">
    <citation type="submission" date="2018-05" db="EMBL/GenBank/DDBJ databases">
        <title>Draft genome sequence of Scytalidium lignicola DSM 105466, a ubiquitous saprotrophic fungus.</title>
        <authorList>
            <person name="Buettner E."/>
            <person name="Gebauer A.M."/>
            <person name="Hofrichter M."/>
            <person name="Liers C."/>
            <person name="Kellner H."/>
        </authorList>
    </citation>
    <scope>NUCLEOTIDE SEQUENCE [LARGE SCALE GENOMIC DNA]</scope>
    <source>
        <strain evidence="3 4">DSM 105466</strain>
    </source>
</reference>
<protein>
    <recommendedName>
        <fullName evidence="2">Single-strand DNA deaminase toxin A-like C-terminal domain-containing protein</fullName>
    </recommendedName>
</protein>
<accession>A0A3E2GUS0</accession>
<feature type="non-terminal residue" evidence="3">
    <location>
        <position position="1"/>
    </location>
</feature>
<sequence length="456" mass="52950">MATIVISDDDEDEEEWIFARKPTNTIPNNVSMSRSKALNGRASRRIIDYSSEEEERELEIQRTAQTASIDKDITHVTQSKLEEINVSLKLSTNTLTRIVNFVKDHKIEVVELQKNQYFQQLVEMCNLVIQSIPAQVQDDLVRHLGEIMFMRRGRNKLLLVQEVDSLMSNRQSAFNSKVFAFIKTKSSPYPIMGAVSGWSTVAQPQVTLLDNDDWTHNVLDFHRIYDYRIRNSSRDPFHPQKIPGVYFSCHVEPRLMLWYACERAKQLFSYSQSQALKSLEELRDFPHVDEVEILISDNPCPTCLKFKEKIEELTGLTFTIKVCQNVAEIHRVLKASDRHRHFPVNAVDPFESHKSEFQVVISSKSISELQRGVVTVRESINEQRWSGTTIHRKRNARRNRKHSFIDSDDEEEYIPREERRKRRRSTGLLTPDSTPQKKNAFRNLNTPSVSAIRFTG</sequence>
<feature type="region of interest" description="Disordered" evidence="1">
    <location>
        <begin position="409"/>
        <end position="441"/>
    </location>
</feature>
<dbReference type="Proteomes" id="UP000258309">
    <property type="component" value="Unassembled WGS sequence"/>
</dbReference>
<dbReference type="STRING" id="5539.A0A3E2GUS0"/>
<evidence type="ECO:0000313" key="3">
    <source>
        <dbReference type="EMBL" id="RFU24924.1"/>
    </source>
</evidence>
<dbReference type="InterPro" id="IPR057517">
    <property type="entry name" value="SsdA-like_C"/>
</dbReference>
<organism evidence="3 4">
    <name type="scientific">Scytalidium lignicola</name>
    <name type="common">Hyphomycete</name>
    <dbReference type="NCBI Taxonomy" id="5539"/>
    <lineage>
        <taxon>Eukaryota</taxon>
        <taxon>Fungi</taxon>
        <taxon>Dikarya</taxon>
        <taxon>Ascomycota</taxon>
        <taxon>Pezizomycotina</taxon>
        <taxon>Leotiomycetes</taxon>
        <taxon>Leotiomycetes incertae sedis</taxon>
        <taxon>Scytalidium</taxon>
    </lineage>
</organism>
<evidence type="ECO:0000313" key="4">
    <source>
        <dbReference type="Proteomes" id="UP000258309"/>
    </source>
</evidence>
<evidence type="ECO:0000259" key="2">
    <source>
        <dbReference type="Pfam" id="PF24120"/>
    </source>
</evidence>
<dbReference type="OrthoDB" id="3560089at2759"/>
<gene>
    <name evidence="3" type="ORF">B7463_g11415</name>
</gene>
<keyword evidence="4" id="KW-1185">Reference proteome</keyword>